<dbReference type="OrthoDB" id="7063250at2"/>
<dbReference type="SUPFAM" id="SSF159594">
    <property type="entry name" value="XCC0632-like"/>
    <property type="match status" value="1"/>
</dbReference>
<accession>A0A250KPT5</accession>
<dbReference type="KEGG" id="mmai:sS8_1606"/>
<reference evidence="2 3" key="1">
    <citation type="submission" date="2016-12" db="EMBL/GenBank/DDBJ databases">
        <title>Genome sequencing of Methylocaldum marinum.</title>
        <authorList>
            <person name="Takeuchi M."/>
            <person name="Kamagata Y."/>
            <person name="Hiraoka S."/>
            <person name="Oshima K."/>
            <person name="Hattori M."/>
            <person name="Iwasaki W."/>
        </authorList>
    </citation>
    <scope>NUCLEOTIDE SEQUENCE [LARGE SCALE GENOMIC DNA]</scope>
    <source>
        <strain evidence="2 3">S8</strain>
    </source>
</reference>
<dbReference type="PROSITE" id="PS51257">
    <property type="entry name" value="PROKAR_LIPOPROTEIN"/>
    <property type="match status" value="1"/>
</dbReference>
<evidence type="ECO:0000313" key="2">
    <source>
        <dbReference type="EMBL" id="BBA33564.1"/>
    </source>
</evidence>
<feature type="domain" description="ABC-type transport auxiliary lipoprotein component" evidence="1">
    <location>
        <begin position="44"/>
        <end position="193"/>
    </location>
</feature>
<keyword evidence="3" id="KW-1185">Reference proteome</keyword>
<name>A0A250KPT5_9GAMM</name>
<dbReference type="EMBL" id="AP017928">
    <property type="protein sequence ID" value="BBA33564.1"/>
    <property type="molecule type" value="Genomic_DNA"/>
</dbReference>
<evidence type="ECO:0000259" key="1">
    <source>
        <dbReference type="Pfam" id="PF03886"/>
    </source>
</evidence>
<evidence type="ECO:0000313" key="3">
    <source>
        <dbReference type="Proteomes" id="UP000266313"/>
    </source>
</evidence>
<dbReference type="Gene3D" id="3.40.50.10610">
    <property type="entry name" value="ABC-type transport auxiliary lipoprotein component"/>
    <property type="match status" value="1"/>
</dbReference>
<dbReference type="InterPro" id="IPR005586">
    <property type="entry name" value="ABC_trans_aux"/>
</dbReference>
<organism evidence="2 3">
    <name type="scientific">Methylocaldum marinum</name>
    <dbReference type="NCBI Taxonomy" id="1432792"/>
    <lineage>
        <taxon>Bacteria</taxon>
        <taxon>Pseudomonadati</taxon>
        <taxon>Pseudomonadota</taxon>
        <taxon>Gammaproteobacteria</taxon>
        <taxon>Methylococcales</taxon>
        <taxon>Methylococcaceae</taxon>
        <taxon>Methylocaldum</taxon>
    </lineage>
</organism>
<dbReference type="Proteomes" id="UP000266313">
    <property type="component" value="Chromosome"/>
</dbReference>
<proteinExistence type="predicted"/>
<sequence length="204" mass="22549">MATNRLVLLPLLSVLILSLTACIGGKTPPPKFYLLEPISSIEYQASAGVGQNPVVYLKPVRIPHYVDRPQIVTSTARNAYELSEFHRWAESLDHNIGRVLARNFGILVPAEVRFSNPPTSDGRTNFRVSVEILEFHADPKRQAGLTAQWRIARGGDLLVDRQKSYREPAAISGYPGIVAALNLCLDRLSSDMASELRNLASSNR</sequence>
<dbReference type="Pfam" id="PF03886">
    <property type="entry name" value="ABC_trans_aux"/>
    <property type="match status" value="1"/>
</dbReference>
<protein>
    <recommendedName>
        <fullName evidence="1">ABC-type transport auxiliary lipoprotein component domain-containing protein</fullName>
    </recommendedName>
</protein>
<dbReference type="AlphaFoldDB" id="A0A250KPT5"/>
<dbReference type="RefSeq" id="WP_119629162.1">
    <property type="nucleotide sequence ID" value="NZ_AP017928.1"/>
</dbReference>
<gene>
    <name evidence="2" type="ORF">sS8_1606</name>
</gene>